<reference evidence="3" key="1">
    <citation type="journal article" date="2017" name="bioRxiv">
        <title>Comparative analysis of the genomes of Stylophora pistillata and Acropora digitifera provides evidence for extensive differences between species of corals.</title>
        <authorList>
            <person name="Voolstra C.R."/>
            <person name="Li Y."/>
            <person name="Liew Y.J."/>
            <person name="Baumgarten S."/>
            <person name="Zoccola D."/>
            <person name="Flot J.-F."/>
            <person name="Tambutte S."/>
            <person name="Allemand D."/>
            <person name="Aranda M."/>
        </authorList>
    </citation>
    <scope>NUCLEOTIDE SEQUENCE [LARGE SCALE GENOMIC DNA]</scope>
</reference>
<feature type="region of interest" description="Disordered" evidence="1">
    <location>
        <begin position="19"/>
        <end position="51"/>
    </location>
</feature>
<name>A0A2B4RQF5_STYPI</name>
<proteinExistence type="predicted"/>
<evidence type="ECO:0000313" key="3">
    <source>
        <dbReference type="Proteomes" id="UP000225706"/>
    </source>
</evidence>
<protein>
    <submittedName>
        <fullName evidence="2">Uncharacterized protein</fullName>
    </submittedName>
</protein>
<gene>
    <name evidence="2" type="ORF">AWC38_SpisGene17160</name>
</gene>
<dbReference type="Proteomes" id="UP000225706">
    <property type="component" value="Unassembled WGS sequence"/>
</dbReference>
<dbReference type="OrthoDB" id="5980228at2759"/>
<organism evidence="2 3">
    <name type="scientific">Stylophora pistillata</name>
    <name type="common">Smooth cauliflower coral</name>
    <dbReference type="NCBI Taxonomy" id="50429"/>
    <lineage>
        <taxon>Eukaryota</taxon>
        <taxon>Metazoa</taxon>
        <taxon>Cnidaria</taxon>
        <taxon>Anthozoa</taxon>
        <taxon>Hexacorallia</taxon>
        <taxon>Scleractinia</taxon>
        <taxon>Astrocoeniina</taxon>
        <taxon>Pocilloporidae</taxon>
        <taxon>Stylophora</taxon>
    </lineage>
</organism>
<keyword evidence="3" id="KW-1185">Reference proteome</keyword>
<accession>A0A2B4RQF5</accession>
<comment type="caution">
    <text evidence="2">The sequence shown here is derived from an EMBL/GenBank/DDBJ whole genome shotgun (WGS) entry which is preliminary data.</text>
</comment>
<evidence type="ECO:0000313" key="2">
    <source>
        <dbReference type="EMBL" id="PFX18462.1"/>
    </source>
</evidence>
<evidence type="ECO:0000256" key="1">
    <source>
        <dbReference type="SAM" id="MobiDB-lite"/>
    </source>
</evidence>
<feature type="region of interest" description="Disordered" evidence="1">
    <location>
        <begin position="118"/>
        <end position="145"/>
    </location>
</feature>
<sequence length="145" mass="16439">MSDKPCTKPKVIIKSATISIDGDDDGEKTKAENVEPNVNIPGSSNEKSENLEKPFNCVTAVTGVTEADETKKPVSRQSTVLKANKKRETASDVFTKFDKMFESFMEYQQAADKSFIEAEAERERREEERAEKRRKEDQEFLLKLA</sequence>
<dbReference type="EMBL" id="LSMT01000409">
    <property type="protein sequence ID" value="PFX18462.1"/>
    <property type="molecule type" value="Genomic_DNA"/>
</dbReference>
<dbReference type="AlphaFoldDB" id="A0A2B4RQF5"/>